<evidence type="ECO:0000313" key="3">
    <source>
        <dbReference type="Proteomes" id="UP000295258"/>
    </source>
</evidence>
<dbReference type="InterPro" id="IPR029016">
    <property type="entry name" value="GAF-like_dom_sf"/>
</dbReference>
<sequence>MNGFPELEESVRREVGARLFTVLAWIPGRRTLRRVHSSHPEQYPVGGEKSVEVAQGWLAQCIEGGQPYLGADRAAVREIFADHELIESLGCGAVINVPVTEDGRVIGVLNLLDAEGRYDEASVAAARSLAPAAVPALRAAVQGGGA</sequence>
<feature type="domain" description="GAF" evidence="1">
    <location>
        <begin position="41"/>
        <end position="137"/>
    </location>
</feature>
<protein>
    <submittedName>
        <fullName evidence="2">GAF domain-containing protein</fullName>
    </submittedName>
</protein>
<reference evidence="2 3" key="1">
    <citation type="submission" date="2019-03" db="EMBL/GenBank/DDBJ databases">
        <title>Draft genome sequences of novel Actinobacteria.</title>
        <authorList>
            <person name="Sahin N."/>
            <person name="Ay H."/>
            <person name="Saygin H."/>
        </authorList>
    </citation>
    <scope>NUCLEOTIDE SEQUENCE [LARGE SCALE GENOMIC DNA]</scope>
    <source>
        <strain evidence="2 3">KC310</strain>
    </source>
</reference>
<dbReference type="EMBL" id="SMKO01000009">
    <property type="protein sequence ID" value="TDD11218.1"/>
    <property type="molecule type" value="Genomic_DNA"/>
</dbReference>
<gene>
    <name evidence="2" type="ORF">E1292_06030</name>
</gene>
<name>A0A4R4VYK8_9ACTN</name>
<organism evidence="2 3">
    <name type="scientific">Nonomuraea deserti</name>
    <dbReference type="NCBI Taxonomy" id="1848322"/>
    <lineage>
        <taxon>Bacteria</taxon>
        <taxon>Bacillati</taxon>
        <taxon>Actinomycetota</taxon>
        <taxon>Actinomycetes</taxon>
        <taxon>Streptosporangiales</taxon>
        <taxon>Streptosporangiaceae</taxon>
        <taxon>Nonomuraea</taxon>
    </lineage>
</organism>
<evidence type="ECO:0000313" key="2">
    <source>
        <dbReference type="EMBL" id="TDD11218.1"/>
    </source>
</evidence>
<dbReference type="SUPFAM" id="SSF55781">
    <property type="entry name" value="GAF domain-like"/>
    <property type="match status" value="1"/>
</dbReference>
<dbReference type="Gene3D" id="3.30.450.40">
    <property type="match status" value="1"/>
</dbReference>
<keyword evidence="3" id="KW-1185">Reference proteome</keyword>
<evidence type="ECO:0000259" key="1">
    <source>
        <dbReference type="Pfam" id="PF13185"/>
    </source>
</evidence>
<dbReference type="Proteomes" id="UP000295258">
    <property type="component" value="Unassembled WGS sequence"/>
</dbReference>
<comment type="caution">
    <text evidence="2">The sequence shown here is derived from an EMBL/GenBank/DDBJ whole genome shotgun (WGS) entry which is preliminary data.</text>
</comment>
<dbReference type="Pfam" id="PF13185">
    <property type="entry name" value="GAF_2"/>
    <property type="match status" value="1"/>
</dbReference>
<dbReference type="RefSeq" id="WP_132592834.1">
    <property type="nucleotide sequence ID" value="NZ_SMKO01000009.1"/>
</dbReference>
<dbReference type="InterPro" id="IPR003018">
    <property type="entry name" value="GAF"/>
</dbReference>
<dbReference type="AlphaFoldDB" id="A0A4R4VYK8"/>
<proteinExistence type="predicted"/>
<accession>A0A4R4VYK8</accession>